<dbReference type="Gene3D" id="1.10.10.10">
    <property type="entry name" value="Winged helix-like DNA-binding domain superfamily/Winged helix DNA-binding domain"/>
    <property type="match status" value="2"/>
</dbReference>
<dbReference type="InterPro" id="IPR007432">
    <property type="entry name" value="DUF480"/>
</dbReference>
<dbReference type="SUPFAM" id="SSF46785">
    <property type="entry name" value="Winged helix' DNA-binding domain"/>
    <property type="match status" value="2"/>
</dbReference>
<dbReference type="InterPro" id="IPR036390">
    <property type="entry name" value="WH_DNA-bd_sf"/>
</dbReference>
<gene>
    <name evidence="3" type="ORF">K4H28_03860</name>
</gene>
<organism evidence="3 4">
    <name type="scientific">Deefgea tanakiae</name>
    <dbReference type="NCBI Taxonomy" id="2865840"/>
    <lineage>
        <taxon>Bacteria</taxon>
        <taxon>Pseudomonadati</taxon>
        <taxon>Pseudomonadota</taxon>
        <taxon>Betaproteobacteria</taxon>
        <taxon>Neisseriales</taxon>
        <taxon>Chitinibacteraceae</taxon>
        <taxon>Deefgea</taxon>
    </lineage>
</organism>
<dbReference type="EMBL" id="CP081150">
    <property type="protein sequence ID" value="QZA78564.1"/>
    <property type="molecule type" value="Genomic_DNA"/>
</dbReference>
<evidence type="ECO:0000313" key="4">
    <source>
        <dbReference type="Proteomes" id="UP000825679"/>
    </source>
</evidence>
<dbReference type="HAMAP" id="MF_01584">
    <property type="entry name" value="UPF0502"/>
    <property type="match status" value="1"/>
</dbReference>
<dbReference type="Proteomes" id="UP000825679">
    <property type="component" value="Chromosome"/>
</dbReference>
<keyword evidence="4" id="KW-1185">Reference proteome</keyword>
<evidence type="ECO:0000313" key="3">
    <source>
        <dbReference type="EMBL" id="QZA78564.1"/>
    </source>
</evidence>
<proteinExistence type="inferred from homology"/>
<evidence type="ECO:0000256" key="1">
    <source>
        <dbReference type="HAMAP-Rule" id="MF_01584"/>
    </source>
</evidence>
<feature type="coiled-coil region" evidence="2">
    <location>
        <begin position="176"/>
        <end position="203"/>
    </location>
</feature>
<protein>
    <submittedName>
        <fullName evidence="3">YceH family protein</fullName>
    </submittedName>
</protein>
<dbReference type="RefSeq" id="WP_221007093.1">
    <property type="nucleotide sequence ID" value="NZ_CP081150.1"/>
</dbReference>
<dbReference type="InterPro" id="IPR036388">
    <property type="entry name" value="WH-like_DNA-bd_sf"/>
</dbReference>
<sequence length="208" mass="22540">MFEGTALSLLQTRVLGVLIEKQRTVPDSYPLTLNALVTGCNQKSSRDPVLDVSEGDVAAVIDELRGLEMVNEVSGSRVPRYEHLLGRALQIPSQSVALLAVLMLRGPQTAGELRLNCERLHRFADISAVEGFLDELAGREIGALVVQLPKQAGARECRWAHLLAGEVQFESRELPASGLAERVSQLELEVAELKHAVALLLAANADES</sequence>
<dbReference type="PANTHER" id="PTHR38768:SF1">
    <property type="entry name" value="UPF0502 PROTEIN YCEH"/>
    <property type="match status" value="1"/>
</dbReference>
<name>A0ABX8Z7K5_9NEIS</name>
<keyword evidence="2" id="KW-0175">Coiled coil</keyword>
<evidence type="ECO:0000256" key="2">
    <source>
        <dbReference type="SAM" id="Coils"/>
    </source>
</evidence>
<accession>A0ABX8Z7K5</accession>
<dbReference type="PANTHER" id="PTHR38768">
    <property type="entry name" value="UPF0502 PROTEIN YCEH"/>
    <property type="match status" value="1"/>
</dbReference>
<reference evidence="3 4" key="1">
    <citation type="submission" date="2021-08" db="EMBL/GenBank/DDBJ databases">
        <title>complete genome sequencing of Deefgea sp. D25.</title>
        <authorList>
            <person name="Bae J.-W."/>
            <person name="Gim D.-H."/>
        </authorList>
    </citation>
    <scope>NUCLEOTIDE SEQUENCE [LARGE SCALE GENOMIC DNA]</scope>
    <source>
        <strain evidence="3 4">D25</strain>
    </source>
</reference>
<comment type="similarity">
    <text evidence="1">Belongs to the UPF0502 family.</text>
</comment>
<dbReference type="Pfam" id="PF04337">
    <property type="entry name" value="DUF480"/>
    <property type="match status" value="1"/>
</dbReference>